<gene>
    <name evidence="6" type="ORF">GTQ45_11785</name>
</gene>
<dbReference type="PANTHER" id="PTHR30055:SF234">
    <property type="entry name" value="HTH-TYPE TRANSCRIPTIONAL REGULATOR BETI"/>
    <property type="match status" value="1"/>
</dbReference>
<dbReference type="Proteomes" id="UP000470384">
    <property type="component" value="Unassembled WGS sequence"/>
</dbReference>
<keyword evidence="2 4" id="KW-0238">DNA-binding</keyword>
<dbReference type="PANTHER" id="PTHR30055">
    <property type="entry name" value="HTH-TYPE TRANSCRIPTIONAL REGULATOR RUTR"/>
    <property type="match status" value="1"/>
</dbReference>
<name>A0A845QDB9_9HYPH</name>
<accession>A0A845QDB9</accession>
<dbReference type="PROSITE" id="PS50977">
    <property type="entry name" value="HTH_TETR_2"/>
    <property type="match status" value="1"/>
</dbReference>
<dbReference type="SUPFAM" id="SSF46689">
    <property type="entry name" value="Homeodomain-like"/>
    <property type="match status" value="1"/>
</dbReference>
<evidence type="ECO:0000313" key="7">
    <source>
        <dbReference type="Proteomes" id="UP000470384"/>
    </source>
</evidence>
<feature type="domain" description="HTH tetR-type" evidence="5">
    <location>
        <begin position="6"/>
        <end position="65"/>
    </location>
</feature>
<evidence type="ECO:0000313" key="6">
    <source>
        <dbReference type="EMBL" id="NBG96414.1"/>
    </source>
</evidence>
<organism evidence="6 7">
    <name type="scientific">Pyruvatibacter mobilis</name>
    <dbReference type="NCBI Taxonomy" id="1712261"/>
    <lineage>
        <taxon>Bacteria</taxon>
        <taxon>Pseudomonadati</taxon>
        <taxon>Pseudomonadota</taxon>
        <taxon>Alphaproteobacteria</taxon>
        <taxon>Hyphomicrobiales</taxon>
        <taxon>Parvibaculaceae</taxon>
        <taxon>Pyruvatibacter</taxon>
    </lineage>
</organism>
<evidence type="ECO:0000256" key="4">
    <source>
        <dbReference type="PROSITE-ProRule" id="PRU00335"/>
    </source>
</evidence>
<keyword evidence="1" id="KW-0805">Transcription regulation</keyword>
<protein>
    <submittedName>
        <fullName evidence="6">TetR family transcriptional regulator</fullName>
    </submittedName>
</protein>
<dbReference type="OrthoDB" id="9805134at2"/>
<evidence type="ECO:0000259" key="5">
    <source>
        <dbReference type="PROSITE" id="PS50977"/>
    </source>
</evidence>
<dbReference type="EMBL" id="WXYQ01000007">
    <property type="protein sequence ID" value="NBG96414.1"/>
    <property type="molecule type" value="Genomic_DNA"/>
</dbReference>
<evidence type="ECO:0000256" key="2">
    <source>
        <dbReference type="ARBA" id="ARBA00023125"/>
    </source>
</evidence>
<keyword evidence="3" id="KW-0804">Transcription</keyword>
<dbReference type="Gene3D" id="1.10.357.10">
    <property type="entry name" value="Tetracycline Repressor, domain 2"/>
    <property type="match status" value="1"/>
</dbReference>
<dbReference type="InterPro" id="IPR001647">
    <property type="entry name" value="HTH_TetR"/>
</dbReference>
<comment type="caution">
    <text evidence="6">The sequence shown here is derived from an EMBL/GenBank/DDBJ whole genome shotgun (WGS) entry which is preliminary data.</text>
</comment>
<keyword evidence="7" id="KW-1185">Reference proteome</keyword>
<evidence type="ECO:0000256" key="1">
    <source>
        <dbReference type="ARBA" id="ARBA00023015"/>
    </source>
</evidence>
<dbReference type="RefSeq" id="WP_160588479.1">
    <property type="nucleotide sequence ID" value="NZ_BMHN01000001.1"/>
</dbReference>
<dbReference type="SUPFAM" id="SSF48498">
    <property type="entry name" value="Tetracyclin repressor-like, C-terminal domain"/>
    <property type="match status" value="1"/>
</dbReference>
<sequence>MSSKSPDTKSRLLDAAVTLLEEGDVTIRMADVARAAGISRQALYLHFPTRADLLVAAARHVETLKGMEQRLAPSRAAASGLKRLDAYIDAWAQWQPEIHGLAKALMAMLPTDDAARAAWDDRMRAHREGCEAAVKALSKDGSLAPDHTIRQATDILWMLLSLRNWELLTQDCGWSQKRYRDQTKQMARQLLVAA</sequence>
<dbReference type="GeneID" id="300655566"/>
<dbReference type="InterPro" id="IPR050109">
    <property type="entry name" value="HTH-type_TetR-like_transc_reg"/>
</dbReference>
<dbReference type="PRINTS" id="PR00455">
    <property type="entry name" value="HTHTETR"/>
</dbReference>
<dbReference type="AlphaFoldDB" id="A0A845QDB9"/>
<dbReference type="GO" id="GO:0000976">
    <property type="term" value="F:transcription cis-regulatory region binding"/>
    <property type="evidence" value="ECO:0007669"/>
    <property type="project" value="TreeGrafter"/>
</dbReference>
<evidence type="ECO:0000256" key="3">
    <source>
        <dbReference type="ARBA" id="ARBA00023163"/>
    </source>
</evidence>
<dbReference type="InterPro" id="IPR036271">
    <property type="entry name" value="Tet_transcr_reg_TetR-rel_C_sf"/>
</dbReference>
<dbReference type="GO" id="GO:0003700">
    <property type="term" value="F:DNA-binding transcription factor activity"/>
    <property type="evidence" value="ECO:0007669"/>
    <property type="project" value="TreeGrafter"/>
</dbReference>
<reference evidence="6 7" key="1">
    <citation type="journal article" date="2016" name="Int. J. Syst. Evol. Microbiol.">
        <title>Pyruvatibacter mobilis gen. nov., sp. nov., a marine bacterium from the culture broth of Picochlorum sp. 122.</title>
        <authorList>
            <person name="Wang G."/>
            <person name="Tang M."/>
            <person name="Wu H."/>
            <person name="Dai S."/>
            <person name="Li T."/>
            <person name="Chen C."/>
            <person name="He H."/>
            <person name="Fan J."/>
            <person name="Xiang W."/>
            <person name="Li X."/>
        </authorList>
    </citation>
    <scope>NUCLEOTIDE SEQUENCE [LARGE SCALE GENOMIC DNA]</scope>
    <source>
        <strain evidence="6 7">GYP-11</strain>
    </source>
</reference>
<dbReference type="Pfam" id="PF00440">
    <property type="entry name" value="TetR_N"/>
    <property type="match status" value="1"/>
</dbReference>
<dbReference type="InterPro" id="IPR009057">
    <property type="entry name" value="Homeodomain-like_sf"/>
</dbReference>
<feature type="DNA-binding region" description="H-T-H motif" evidence="4">
    <location>
        <begin position="28"/>
        <end position="47"/>
    </location>
</feature>
<proteinExistence type="predicted"/>